<dbReference type="RefSeq" id="WP_161072789.1">
    <property type="nucleotide sequence ID" value="NZ_CP086370.1"/>
</dbReference>
<evidence type="ECO:0000313" key="3">
    <source>
        <dbReference type="Proteomes" id="UP000450676"/>
    </source>
</evidence>
<comment type="caution">
    <text evidence="2">The sequence shown here is derived from an EMBL/GenBank/DDBJ whole genome shotgun (WGS) entry which is preliminary data.</text>
</comment>
<dbReference type="PANTHER" id="PTHR43737:SF1">
    <property type="entry name" value="DUF1501 DOMAIN-CONTAINING PROTEIN"/>
    <property type="match status" value="1"/>
</dbReference>
<evidence type="ECO:0000256" key="1">
    <source>
        <dbReference type="SAM" id="SignalP"/>
    </source>
</evidence>
<name>A0A7X4HC08_9BURK</name>
<dbReference type="PROSITE" id="PS51257">
    <property type="entry name" value="PROKAR_LIPOPROTEIN"/>
    <property type="match status" value="1"/>
</dbReference>
<organism evidence="2 3">
    <name type="scientific">Pseudoduganella aquatica</name>
    <dbReference type="NCBI Taxonomy" id="2660641"/>
    <lineage>
        <taxon>Bacteria</taxon>
        <taxon>Pseudomonadati</taxon>
        <taxon>Pseudomonadota</taxon>
        <taxon>Betaproteobacteria</taxon>
        <taxon>Burkholderiales</taxon>
        <taxon>Oxalobacteraceae</taxon>
        <taxon>Telluria group</taxon>
        <taxon>Pseudoduganella</taxon>
    </lineage>
</organism>
<dbReference type="AlphaFoldDB" id="A0A7X4HC08"/>
<dbReference type="InterPro" id="IPR014917">
    <property type="entry name" value="DUF1800"/>
</dbReference>
<protein>
    <submittedName>
        <fullName evidence="2">DUF1800 family protein</fullName>
    </submittedName>
</protein>
<proteinExistence type="predicted"/>
<dbReference type="Pfam" id="PF08811">
    <property type="entry name" value="DUF1800"/>
    <property type="match status" value="1"/>
</dbReference>
<dbReference type="Proteomes" id="UP000450676">
    <property type="component" value="Unassembled WGS sequence"/>
</dbReference>
<feature type="chain" id="PRO_5031463362" evidence="1">
    <location>
        <begin position="26"/>
        <end position="554"/>
    </location>
</feature>
<dbReference type="EMBL" id="WWCU01000014">
    <property type="protein sequence ID" value="MYN08466.1"/>
    <property type="molecule type" value="Genomic_DNA"/>
</dbReference>
<keyword evidence="3" id="KW-1185">Reference proteome</keyword>
<accession>A0A7X4HC08</accession>
<feature type="signal peptide" evidence="1">
    <location>
        <begin position="1"/>
        <end position="25"/>
    </location>
</feature>
<keyword evidence="1" id="KW-0732">Signal</keyword>
<evidence type="ECO:0000313" key="2">
    <source>
        <dbReference type="EMBL" id="MYN08466.1"/>
    </source>
</evidence>
<sequence>MKALTRAARCTVAALPLLLAACNNSQDDGSAAAPTLLASTGQVTVKASSPVSHYAAARFADQVSFGATPALVAEIEKLGFEAWIDAQFALPVPHHDTSPVAHYDDQVRAQAEAANRYFENANLTAMIARPDQLRQRVVWAMSQWIVVSSNKVQEYATLTWINLLNDNAFGNYGALLRAVSTSPPMGVYLDNLSNRPKSDECPWCAPNENYSRELMQLFSLGVVKLNLDGSIQRDASNRPLETYTQQDVEAMTRAMTGWQMAKNVPRGDYTGFDGVLIPDPWTAAHDREAKTLLGTTIPAGQSTTQDMEAAIDVLMGHQNIAPFVSLRLIQHLVTSNPSPAYLRRVATVFRDNGKGVAGDMKAVLKAVLLDTEARKGDTLGADSLSFGKMREPVLWYTGMLRGMGCTAPLRWDATPEYPLPGIAKPSVQSPFMQSSVFSYYMPTDRAPGSNLLAPEQRLLNAEELSGRIGGYGMQTASRLSNAGCQVDPFIKALSSSPRAFIDLMSERYFRGAMPQTLRQNLQDLTATPNGNTPLEKTMPLLQYALATPYYGVIR</sequence>
<reference evidence="2 3" key="1">
    <citation type="submission" date="2019-12" db="EMBL/GenBank/DDBJ databases">
        <title>Novel species isolated from a subtropical stream in China.</title>
        <authorList>
            <person name="Lu H."/>
        </authorList>
    </citation>
    <scope>NUCLEOTIDE SEQUENCE [LARGE SCALE GENOMIC DNA]</scope>
    <source>
        <strain evidence="2 3">FT127W</strain>
    </source>
</reference>
<gene>
    <name evidence="2" type="ORF">GTP77_14085</name>
</gene>
<dbReference type="PANTHER" id="PTHR43737">
    <property type="entry name" value="BLL7424 PROTEIN"/>
    <property type="match status" value="1"/>
</dbReference>